<dbReference type="EMBL" id="CACVAQ010000433">
    <property type="protein sequence ID" value="CAA6828592.1"/>
    <property type="molecule type" value="Genomic_DNA"/>
</dbReference>
<organism evidence="1">
    <name type="scientific">uncultured Aureispira sp</name>
    <dbReference type="NCBI Taxonomy" id="1331704"/>
    <lineage>
        <taxon>Bacteria</taxon>
        <taxon>Pseudomonadati</taxon>
        <taxon>Bacteroidota</taxon>
        <taxon>Saprospiria</taxon>
        <taxon>Saprospirales</taxon>
        <taxon>Saprospiraceae</taxon>
        <taxon>Aureispira</taxon>
        <taxon>environmental samples</taxon>
    </lineage>
</organism>
<gene>
    <name evidence="1" type="ORF">HELGO_WM22651</name>
</gene>
<dbReference type="AlphaFoldDB" id="A0A6S6UIQ3"/>
<reference evidence="1" key="1">
    <citation type="submission" date="2020-01" db="EMBL/GenBank/DDBJ databases">
        <authorList>
            <person name="Meier V. D."/>
            <person name="Meier V D."/>
        </authorList>
    </citation>
    <scope>NUCLEOTIDE SEQUENCE</scope>
    <source>
        <strain evidence="1">HLG_WM_MAG_10</strain>
    </source>
</reference>
<proteinExistence type="predicted"/>
<protein>
    <submittedName>
        <fullName evidence="1">Uncharacterized protein</fullName>
    </submittedName>
</protein>
<accession>A0A6S6UIQ3</accession>
<sequence length="391" mass="44426">MKKIITLVLGFLFISNALFAQYKGVTFDYEKVVFGENQPLPAEAHIMLQGLVKPEISLIELDILDPKGKENRLPLYSNKWKRSKDNVKNIFLLPINFKLKGSSEYDVNIKYYTAVNKAEKDTLANMLNTYMFTYLEQVIIVNRNTLSLQQNERQIMRSLNGIIYKGLSMFRNRTDTDFEGFSDLIKFKLKQISNASLAKGKVLFQEEEKADAKIAYRDKLLSELRTMIRSELKQYMNLEWFKMIDNKYIDNYSTEKSRRTISIQAGFGGAYLSGTTSNLTIGASPFVGFAFPLSKRSSQSKVLNNLSVTFGVFLLDFQGANNTLVSGPIFKRPTYVGLSYKIFRFVHVNAGATFLEDSATAGQISGIGKRVYIRPFIGVSAQVDLWVDFSK</sequence>
<name>A0A6S6UIQ3_9BACT</name>
<evidence type="ECO:0000313" key="1">
    <source>
        <dbReference type="EMBL" id="CAA6828592.1"/>
    </source>
</evidence>